<accession>A0A379T3Y0</accession>
<dbReference type="Gene3D" id="2.60.40.2070">
    <property type="match status" value="1"/>
</dbReference>
<dbReference type="GO" id="GO:0009297">
    <property type="term" value="P:pilus assembly"/>
    <property type="evidence" value="ECO:0007669"/>
    <property type="project" value="InterPro"/>
</dbReference>
<dbReference type="AlphaFoldDB" id="A0A379T3Y0"/>
<dbReference type="Pfam" id="PF13953">
    <property type="entry name" value="PapC_C"/>
    <property type="match status" value="1"/>
</dbReference>
<feature type="domain" description="PapC-like C-terminal" evidence="1">
    <location>
        <begin position="195"/>
        <end position="248"/>
    </location>
</feature>
<dbReference type="Pfam" id="PF00577">
    <property type="entry name" value="Usher"/>
    <property type="match status" value="1"/>
</dbReference>
<dbReference type="PANTHER" id="PTHR30451:SF5">
    <property type="entry name" value="SLR0019 PROTEIN"/>
    <property type="match status" value="1"/>
</dbReference>
<dbReference type="GO" id="GO:0009279">
    <property type="term" value="C:cell outer membrane"/>
    <property type="evidence" value="ECO:0007669"/>
    <property type="project" value="TreeGrafter"/>
</dbReference>
<dbReference type="Proteomes" id="UP000254741">
    <property type="component" value="Unassembled WGS sequence"/>
</dbReference>
<name>A0A379T3Y0_SALER</name>
<reference evidence="2 3" key="1">
    <citation type="submission" date="2018-06" db="EMBL/GenBank/DDBJ databases">
        <authorList>
            <consortium name="Pathogen Informatics"/>
            <person name="Doyle S."/>
        </authorList>
    </citation>
    <scope>NUCLEOTIDE SEQUENCE [LARGE SCALE GENOMIC DNA]</scope>
    <source>
        <strain evidence="2 3">NCTC8297</strain>
    </source>
</reference>
<evidence type="ECO:0000259" key="1">
    <source>
        <dbReference type="Pfam" id="PF13953"/>
    </source>
</evidence>
<sequence>MRKDEECPCPVVFRGKNGRLTSQNSVNISPTEDGRFALAASTGKTEGKSSLQGLQVNYSGSLSEMSAGYYSGGDNHRLNAGIRGGLVAHGRGITAGRRLSMEAPRRRYQHTRNIRCQDQQQGECGKQIILVTPLSVICSLIRKNQLSLDVTSLKPGVDVTETDRTIVPARGGVIPVIFGVSAGERATFKVMYRSRPVPMGAVASVKDAAGNDKTAFFADQGQVYMTGMNTQGVVRVNWGNASCQFSYDTGGRGEQVPYNNTVECR</sequence>
<protein>
    <submittedName>
        <fullName evidence="2">Type 1 fimbriae anchoring protein FimD</fullName>
    </submittedName>
</protein>
<dbReference type="InterPro" id="IPR043142">
    <property type="entry name" value="PapC-like_C_sf"/>
</dbReference>
<proteinExistence type="predicted"/>
<dbReference type="GO" id="GO:0015473">
    <property type="term" value="F:fimbrial usher porin activity"/>
    <property type="evidence" value="ECO:0007669"/>
    <property type="project" value="InterPro"/>
</dbReference>
<dbReference type="InterPro" id="IPR000015">
    <property type="entry name" value="Fimb_usher"/>
</dbReference>
<gene>
    <name evidence="2" type="primary">fimD_1</name>
    <name evidence="2" type="ORF">NCTC8297_00106</name>
</gene>
<evidence type="ECO:0000313" key="3">
    <source>
        <dbReference type="Proteomes" id="UP000254741"/>
    </source>
</evidence>
<dbReference type="EMBL" id="UGXG01000001">
    <property type="protein sequence ID" value="SUG44950.1"/>
    <property type="molecule type" value="Genomic_DNA"/>
</dbReference>
<dbReference type="InterPro" id="IPR025949">
    <property type="entry name" value="PapC-like_C"/>
</dbReference>
<evidence type="ECO:0000313" key="2">
    <source>
        <dbReference type="EMBL" id="SUG44950.1"/>
    </source>
</evidence>
<organism evidence="2 3">
    <name type="scientific">Salmonella enterica subsp. arizonae</name>
    <dbReference type="NCBI Taxonomy" id="59203"/>
    <lineage>
        <taxon>Bacteria</taxon>
        <taxon>Pseudomonadati</taxon>
        <taxon>Pseudomonadota</taxon>
        <taxon>Gammaproteobacteria</taxon>
        <taxon>Enterobacterales</taxon>
        <taxon>Enterobacteriaceae</taxon>
        <taxon>Salmonella</taxon>
    </lineage>
</organism>
<dbReference type="PANTHER" id="PTHR30451">
    <property type="entry name" value="OUTER MEMBRANE USHER PROTEIN"/>
    <property type="match status" value="1"/>
</dbReference>